<dbReference type="Proteomes" id="UP000254945">
    <property type="component" value="Unassembled WGS sequence"/>
</dbReference>
<dbReference type="STRING" id="1796.ABW05_26250"/>
<dbReference type="AlphaFoldDB" id="A0A378T068"/>
<feature type="region of interest" description="Disordered" evidence="1">
    <location>
        <begin position="1"/>
        <end position="25"/>
    </location>
</feature>
<evidence type="ECO:0000256" key="1">
    <source>
        <dbReference type="SAM" id="MobiDB-lite"/>
    </source>
</evidence>
<organism evidence="2 3">
    <name type="scientific">Mycolicibacterium senegalense</name>
    <dbReference type="NCBI Taxonomy" id="1796"/>
    <lineage>
        <taxon>Bacteria</taxon>
        <taxon>Bacillati</taxon>
        <taxon>Actinomycetota</taxon>
        <taxon>Actinomycetes</taxon>
        <taxon>Mycobacteriales</taxon>
        <taxon>Mycobacteriaceae</taxon>
        <taxon>Mycolicibacterium</taxon>
    </lineage>
</organism>
<evidence type="ECO:0000313" key="3">
    <source>
        <dbReference type="Proteomes" id="UP000254945"/>
    </source>
</evidence>
<feature type="compositionally biased region" description="Basic and acidic residues" evidence="1">
    <location>
        <begin position="58"/>
        <end position="77"/>
    </location>
</feature>
<reference evidence="2 3" key="1">
    <citation type="submission" date="2018-06" db="EMBL/GenBank/DDBJ databases">
        <authorList>
            <consortium name="Pathogen Informatics"/>
            <person name="Doyle S."/>
        </authorList>
    </citation>
    <scope>NUCLEOTIDE SEQUENCE [LARGE SCALE GENOMIC DNA]</scope>
    <source>
        <strain evidence="2 3">NCTC4524</strain>
    </source>
</reference>
<protein>
    <submittedName>
        <fullName evidence="2">Phage shock protein A (IM30)</fullName>
    </submittedName>
</protein>
<feature type="region of interest" description="Disordered" evidence="1">
    <location>
        <begin position="52"/>
        <end position="77"/>
    </location>
</feature>
<proteinExistence type="predicted"/>
<sequence>MEGEVVPAAPTTGPAGPVEAPDTGYTAAGVPTFDAVREKIETRYGTALGASELAAETPEGRSVEEQYEKRQQAAAERLRQIRESMHKDDS</sequence>
<evidence type="ECO:0000313" key="2">
    <source>
        <dbReference type="EMBL" id="STZ54202.1"/>
    </source>
</evidence>
<gene>
    <name evidence="2" type="primary">pspA</name>
    <name evidence="2" type="ORF">NCTC4524_01834</name>
</gene>
<accession>A0A378T068</accession>
<dbReference type="EMBL" id="UGQQ01000001">
    <property type="protein sequence ID" value="STZ54202.1"/>
    <property type="molecule type" value="Genomic_DNA"/>
</dbReference>
<feature type="compositionally biased region" description="Low complexity" evidence="1">
    <location>
        <begin position="1"/>
        <end position="21"/>
    </location>
</feature>
<name>A0A378T068_9MYCO</name>